<dbReference type="InterPro" id="IPR025671">
    <property type="entry name" value="HXXEE"/>
</dbReference>
<evidence type="ECO:0000313" key="3">
    <source>
        <dbReference type="Proteomes" id="UP000028981"/>
    </source>
</evidence>
<dbReference type="EMBL" id="JQGC01000002">
    <property type="protein sequence ID" value="KFL32416.1"/>
    <property type="molecule type" value="Genomic_DNA"/>
</dbReference>
<feature type="transmembrane region" description="Helical" evidence="1">
    <location>
        <begin position="124"/>
        <end position="147"/>
    </location>
</feature>
<comment type="caution">
    <text evidence="2">The sequence shown here is derived from an EMBL/GenBank/DDBJ whole genome shotgun (WGS) entry which is preliminary data.</text>
</comment>
<dbReference type="RefSeq" id="WP_035078686.1">
    <property type="nucleotide sequence ID" value="NZ_JQGC01000002.1"/>
</dbReference>
<sequence>MTLTTAAWLAVAAYSLHIMEEYSFDWRSWARDVIKLPVEWPDFYVTNAVVVAVGIAQAMLASSMPLIALGYTGLMLINALFFHFLPMIRAKGRYSPGAFTALLLFLPSIACSWSAALSTGVADIGTIVLGVVIGAVLMAYPVVMLHLRSHPYFQQPQREATR</sequence>
<organism evidence="2 3">
    <name type="scientific">Devosia riboflavina</name>
    <dbReference type="NCBI Taxonomy" id="46914"/>
    <lineage>
        <taxon>Bacteria</taxon>
        <taxon>Pseudomonadati</taxon>
        <taxon>Pseudomonadota</taxon>
        <taxon>Alphaproteobacteria</taxon>
        <taxon>Hyphomicrobiales</taxon>
        <taxon>Devosiaceae</taxon>
        <taxon>Devosia</taxon>
    </lineage>
</organism>
<dbReference type="AlphaFoldDB" id="A0A087M6B3"/>
<name>A0A087M6B3_9HYPH</name>
<protein>
    <recommendedName>
        <fullName evidence="4">HXXEE domain-containing protein</fullName>
    </recommendedName>
</protein>
<reference evidence="2 3" key="1">
    <citation type="submission" date="2014-08" db="EMBL/GenBank/DDBJ databases">
        <authorList>
            <person name="Hassan Y.I."/>
            <person name="Lepp D."/>
            <person name="Zhou T."/>
        </authorList>
    </citation>
    <scope>NUCLEOTIDE SEQUENCE [LARGE SCALE GENOMIC DNA]</scope>
    <source>
        <strain evidence="2 3">IFO13584</strain>
    </source>
</reference>
<evidence type="ECO:0000256" key="1">
    <source>
        <dbReference type="SAM" id="Phobius"/>
    </source>
</evidence>
<dbReference type="Pfam" id="PF13787">
    <property type="entry name" value="HXXEE"/>
    <property type="match status" value="1"/>
</dbReference>
<dbReference type="OrthoDB" id="1494400at2"/>
<accession>A0A087M6B3</accession>
<keyword evidence="1" id="KW-1133">Transmembrane helix</keyword>
<proteinExistence type="predicted"/>
<keyword evidence="1" id="KW-0812">Transmembrane</keyword>
<evidence type="ECO:0000313" key="2">
    <source>
        <dbReference type="EMBL" id="KFL32416.1"/>
    </source>
</evidence>
<evidence type="ECO:0008006" key="4">
    <source>
        <dbReference type="Google" id="ProtNLM"/>
    </source>
</evidence>
<dbReference type="Proteomes" id="UP000028981">
    <property type="component" value="Unassembled WGS sequence"/>
</dbReference>
<keyword evidence="3" id="KW-1185">Reference proteome</keyword>
<feature type="transmembrane region" description="Helical" evidence="1">
    <location>
        <begin position="97"/>
        <end position="118"/>
    </location>
</feature>
<feature type="transmembrane region" description="Helical" evidence="1">
    <location>
        <begin position="66"/>
        <end position="85"/>
    </location>
</feature>
<dbReference type="STRING" id="46914.JP75_02335"/>
<keyword evidence="1" id="KW-0472">Membrane</keyword>
<gene>
    <name evidence="2" type="ORF">JP75_02335</name>
</gene>